<dbReference type="EnsemblMetazoa" id="XM_021057220.2">
    <property type="protein sequence ID" value="XP_020912879.1"/>
    <property type="gene ID" value="LOC110250617"/>
</dbReference>
<proteinExistence type="predicted"/>
<keyword evidence="2" id="KW-1185">Reference proteome</keyword>
<name>A0A913Y143_EXADI</name>
<protein>
    <submittedName>
        <fullName evidence="1">Uncharacterized protein</fullName>
    </submittedName>
</protein>
<accession>A0A913Y143</accession>
<dbReference type="AlphaFoldDB" id="A0A913Y143"/>
<dbReference type="GeneID" id="110250617"/>
<dbReference type="Proteomes" id="UP000887567">
    <property type="component" value="Unplaced"/>
</dbReference>
<reference evidence="1" key="1">
    <citation type="submission" date="2022-11" db="UniProtKB">
        <authorList>
            <consortium name="EnsemblMetazoa"/>
        </authorList>
    </citation>
    <scope>IDENTIFICATION</scope>
</reference>
<dbReference type="OrthoDB" id="5986507at2759"/>
<sequence length="175" mass="19541">MLNKQNIKKTWKLTGMLVGRSTKHHSCISKVIYNNKCYTDEKDICNKLNEHFINVGPSLAQQLPLTRDDPTKFIKHLSPESFIFRGICDEEVSDLISNLNSNKACIGTPAKCIKLANPHISSALASVFNLSLLQGIVKDILKISKITPIDKGGEIFDPTNYRPISTLTLAKFLKN</sequence>
<dbReference type="OMA" id="QNEDICL"/>
<dbReference type="RefSeq" id="XP_020912879.1">
    <property type="nucleotide sequence ID" value="XM_021057220.2"/>
</dbReference>
<evidence type="ECO:0000313" key="2">
    <source>
        <dbReference type="Proteomes" id="UP000887567"/>
    </source>
</evidence>
<organism evidence="1 2">
    <name type="scientific">Exaiptasia diaphana</name>
    <name type="common">Tropical sea anemone</name>
    <name type="synonym">Aiptasia pulchella</name>
    <dbReference type="NCBI Taxonomy" id="2652724"/>
    <lineage>
        <taxon>Eukaryota</taxon>
        <taxon>Metazoa</taxon>
        <taxon>Cnidaria</taxon>
        <taxon>Anthozoa</taxon>
        <taxon>Hexacorallia</taxon>
        <taxon>Actiniaria</taxon>
        <taxon>Aiptasiidae</taxon>
        <taxon>Exaiptasia</taxon>
    </lineage>
</organism>
<evidence type="ECO:0000313" key="1">
    <source>
        <dbReference type="EnsemblMetazoa" id="XP_020912879.1"/>
    </source>
</evidence>
<dbReference type="KEGG" id="epa:110250617"/>